<feature type="region of interest" description="Disordered" evidence="4">
    <location>
        <begin position="637"/>
        <end position="700"/>
    </location>
</feature>
<name>A0ABD2JG77_HETSC</name>
<reference evidence="6 7" key="1">
    <citation type="submission" date="2024-10" db="EMBL/GenBank/DDBJ databases">
        <authorList>
            <person name="Kim D."/>
        </authorList>
    </citation>
    <scope>NUCLEOTIDE SEQUENCE [LARGE SCALE GENOMIC DNA]</scope>
    <source>
        <strain evidence="6">Taebaek</strain>
    </source>
</reference>
<feature type="region of interest" description="Disordered" evidence="4">
    <location>
        <begin position="521"/>
        <end position="546"/>
    </location>
</feature>
<feature type="compositionally biased region" description="Polar residues" evidence="4">
    <location>
        <begin position="146"/>
        <end position="163"/>
    </location>
</feature>
<feature type="compositionally biased region" description="Basic and acidic residues" evidence="4">
    <location>
        <begin position="660"/>
        <end position="669"/>
    </location>
</feature>
<feature type="compositionally biased region" description="Polar residues" evidence="4">
    <location>
        <begin position="649"/>
        <end position="659"/>
    </location>
</feature>
<protein>
    <recommendedName>
        <fullName evidence="5">ARID domain-containing protein</fullName>
    </recommendedName>
</protein>
<feature type="region of interest" description="Disordered" evidence="4">
    <location>
        <begin position="600"/>
        <end position="624"/>
    </location>
</feature>
<dbReference type="SMART" id="SM01014">
    <property type="entry name" value="ARID"/>
    <property type="match status" value="1"/>
</dbReference>
<feature type="compositionally biased region" description="Polar residues" evidence="4">
    <location>
        <begin position="1149"/>
        <end position="1161"/>
    </location>
</feature>
<feature type="region of interest" description="Disordered" evidence="4">
    <location>
        <begin position="1027"/>
        <end position="1062"/>
    </location>
</feature>
<evidence type="ECO:0000256" key="2">
    <source>
        <dbReference type="ARBA" id="ARBA00023163"/>
    </source>
</evidence>
<dbReference type="Proteomes" id="UP001620645">
    <property type="component" value="Unassembled WGS sequence"/>
</dbReference>
<dbReference type="InterPro" id="IPR016197">
    <property type="entry name" value="Chromo-like_dom_sf"/>
</dbReference>
<dbReference type="InterPro" id="IPR036431">
    <property type="entry name" value="ARID_dom_sf"/>
</dbReference>
<evidence type="ECO:0000256" key="3">
    <source>
        <dbReference type="ARBA" id="ARBA00023242"/>
    </source>
</evidence>
<gene>
    <name evidence="6" type="ORF">niasHS_006928</name>
</gene>
<keyword evidence="3" id="KW-0539">Nucleus</keyword>
<keyword evidence="7" id="KW-1185">Reference proteome</keyword>
<keyword evidence="1" id="KW-0805">Transcription regulation</keyword>
<evidence type="ECO:0000256" key="1">
    <source>
        <dbReference type="ARBA" id="ARBA00023015"/>
    </source>
</evidence>
<dbReference type="SUPFAM" id="SSF46774">
    <property type="entry name" value="ARID-like"/>
    <property type="match status" value="1"/>
</dbReference>
<feature type="compositionally biased region" description="Polar residues" evidence="4">
    <location>
        <begin position="873"/>
        <end position="885"/>
    </location>
</feature>
<feature type="compositionally biased region" description="Basic and acidic residues" evidence="4">
    <location>
        <begin position="637"/>
        <end position="648"/>
    </location>
</feature>
<evidence type="ECO:0000259" key="5">
    <source>
        <dbReference type="PROSITE" id="PS51011"/>
    </source>
</evidence>
<evidence type="ECO:0000313" key="7">
    <source>
        <dbReference type="Proteomes" id="UP001620645"/>
    </source>
</evidence>
<comment type="caution">
    <text evidence="6">The sequence shown here is derived from an EMBL/GenBank/DDBJ whole genome shotgun (WGS) entry which is preliminary data.</text>
</comment>
<dbReference type="PANTHER" id="PTHR13964">
    <property type="entry name" value="RBP-RELATED"/>
    <property type="match status" value="1"/>
</dbReference>
<keyword evidence="2" id="KW-0804">Transcription</keyword>
<proteinExistence type="predicted"/>
<feature type="compositionally biased region" description="Basic residues" evidence="4">
    <location>
        <begin position="1288"/>
        <end position="1304"/>
    </location>
</feature>
<dbReference type="PANTHER" id="PTHR13964:SF27">
    <property type="entry name" value="HAT-TRICK, ISOFORM D"/>
    <property type="match status" value="1"/>
</dbReference>
<feature type="region of interest" description="Disordered" evidence="4">
    <location>
        <begin position="127"/>
        <end position="163"/>
    </location>
</feature>
<organism evidence="6 7">
    <name type="scientific">Heterodera schachtii</name>
    <name type="common">Sugarbeet cyst nematode worm</name>
    <name type="synonym">Tylenchus schachtii</name>
    <dbReference type="NCBI Taxonomy" id="97005"/>
    <lineage>
        <taxon>Eukaryota</taxon>
        <taxon>Metazoa</taxon>
        <taxon>Ecdysozoa</taxon>
        <taxon>Nematoda</taxon>
        <taxon>Chromadorea</taxon>
        <taxon>Rhabditida</taxon>
        <taxon>Tylenchina</taxon>
        <taxon>Tylenchomorpha</taxon>
        <taxon>Tylenchoidea</taxon>
        <taxon>Heteroderidae</taxon>
        <taxon>Heteroderinae</taxon>
        <taxon>Heterodera</taxon>
    </lineage>
</organism>
<dbReference type="Gene3D" id="1.10.150.60">
    <property type="entry name" value="ARID DNA-binding domain"/>
    <property type="match status" value="1"/>
</dbReference>
<dbReference type="SUPFAM" id="SSF54160">
    <property type="entry name" value="Chromo domain-like"/>
    <property type="match status" value="1"/>
</dbReference>
<feature type="compositionally biased region" description="Polar residues" evidence="4">
    <location>
        <begin position="901"/>
        <end position="910"/>
    </location>
</feature>
<dbReference type="InterPro" id="IPR051232">
    <property type="entry name" value="ARID/SWI1_ChromRemod"/>
</dbReference>
<accession>A0ABD2JG77</accession>
<dbReference type="Gene3D" id="2.30.30.140">
    <property type="match status" value="3"/>
</dbReference>
<feature type="domain" description="ARID" evidence="5">
    <location>
        <begin position="404"/>
        <end position="495"/>
    </location>
</feature>
<evidence type="ECO:0000256" key="4">
    <source>
        <dbReference type="SAM" id="MobiDB-lite"/>
    </source>
</evidence>
<feature type="region of interest" description="Disordered" evidence="4">
    <location>
        <begin position="860"/>
        <end position="910"/>
    </location>
</feature>
<evidence type="ECO:0000313" key="6">
    <source>
        <dbReference type="EMBL" id="KAL3089544.1"/>
    </source>
</evidence>
<feature type="region of interest" description="Disordered" evidence="4">
    <location>
        <begin position="1149"/>
        <end position="1213"/>
    </location>
</feature>
<dbReference type="EMBL" id="JBICCN010000144">
    <property type="protein sequence ID" value="KAL3089544.1"/>
    <property type="molecule type" value="Genomic_DNA"/>
</dbReference>
<dbReference type="SMART" id="SM00501">
    <property type="entry name" value="BRIGHT"/>
    <property type="match status" value="1"/>
</dbReference>
<feature type="region of interest" description="Disordered" evidence="4">
    <location>
        <begin position="1284"/>
        <end position="1304"/>
    </location>
</feature>
<dbReference type="CDD" id="cd16100">
    <property type="entry name" value="ARID"/>
    <property type="match status" value="1"/>
</dbReference>
<sequence>MEYEPNELPPVYLPVGTEVSAKFKGAFCEARITKLVKSVKIKVQLKDSNIIAVDESAIQNGRMEINQNVEVIYMKQIHKGQIICIKDCSSYTVIFNDGDERILKRTQLCQKGAKHFKDAETLDKLPLYHPDKRSKKKEEAEKNSSTFNSPNSQRSPRYFRSSSVTPLKGIASTRSATRAIAHLQFEEFDCERSASAAADCSSSGIISNLPTKSNSLSPRGAISDSENEELFHYDQQSTSTAAPADEELVTETAKVDDTNLNDHFPPGTAVIVNAFSPSKFAGRIQLGLVVSHEEFKTHCKSPIPVTQIEANHVSFRNFQNGRYVLTSLDRLRKFDTVEAQKLTDFGSMGLKVAFDRANNYLSRGELPQSWTRKDDSVDLVKKKKKKAAKVSDSSSSEDDDSKYNERRDLCVAHFYKFQDESGNQLNKVPLLGGKEIDIYRFYDVVSRMGGHKRVTQEARWRKVLRKLHLEETGVSPTIVKNTYIRYFEKFEAFMKNLGYSSLTISSSNLSTNSRTTRMIRGYNQIDQKSAPEQKKKKQKERRSLDRGLSISKESDIAIKSRSGSFSSSIVLSPAVATATKTNESQHNLVKQLPEAASFSVNAMNGDGGETDYNTESTELNVKEDISESSQYLFEKLEKKRTDSHELESRSTSAEGSPITNKKELNEPDKNSSLLKKPQGIRGRRPKIPRDQRTKSPSGHQAVLEDIGFTNAHIFTRFYQGQNVHARHHLRFYDARVIMVKQPTLQEIATSLCDAFDLSIISRQISQNLTDLSYENMGAELKRALHSIMMSTKIFVHYLGWNSRYDEWLMLHKIRVDEKDEKSSSKALEQLMPDQFPSELFSVAMDWCRSAGGIASLAALPGAQSSEQRPRRLSSATLSKTNGNSRKNNEMTPLADCEPDKQPTQQQYSSQILSTNTAPLEIGFRSPVPSCVYSAHQLPPKTISQQLTKASSFELGIPSSSSSSSPPHTFISVASERVIIDHQTSSLNVASMPIKNDSTDCNSLMTMGPCSIVVKTSQSTEYAKKSHNILTSSKQMGENKSAGTQGTSASFELTSDGRPSPKEVSVEVQAHLTKFASSADCRFDCKTTVFVNAPREYCKRSIKVFSNYERKIVVFQQQQQLEKVNHGEVDSLNLPGNVKTAQLKEETKSIVHNQLQQPQNTTTKKRIAPTAPMSPPSKLLKQTNKKSVGRGGGKTSTDATTETSEDDECFEGTHSVSMHSMRQRVLQKMEDEHLFDSYSFVGLSELDDELEKCADDPDEQVRLIESRMRELSEIFHKYKGKLADLEKEHKKRSRQEKKRKMMTDK</sequence>
<dbReference type="Pfam" id="PF01388">
    <property type="entry name" value="ARID"/>
    <property type="match status" value="1"/>
</dbReference>
<feature type="compositionally biased region" description="Polar residues" evidence="4">
    <location>
        <begin position="1027"/>
        <end position="1052"/>
    </location>
</feature>
<dbReference type="PROSITE" id="PS51011">
    <property type="entry name" value="ARID"/>
    <property type="match status" value="1"/>
</dbReference>
<dbReference type="InterPro" id="IPR001606">
    <property type="entry name" value="ARID_dom"/>
</dbReference>